<comment type="caution">
    <text evidence="4">The sequence shown here is derived from an EMBL/GenBank/DDBJ whole genome shotgun (WGS) entry which is preliminary data.</text>
</comment>
<dbReference type="PANTHER" id="PTHR43439">
    <property type="entry name" value="PHENYLACETATE-COENZYME A LIGASE"/>
    <property type="match status" value="1"/>
</dbReference>
<dbReference type="InterPro" id="IPR013120">
    <property type="entry name" value="FAR_NAD-bd"/>
</dbReference>
<dbReference type="SUPFAM" id="SSF51735">
    <property type="entry name" value="NAD(P)-binding Rossmann-fold domains"/>
    <property type="match status" value="1"/>
</dbReference>
<evidence type="ECO:0000256" key="2">
    <source>
        <dbReference type="ARBA" id="ARBA00022553"/>
    </source>
</evidence>
<dbReference type="InterPro" id="IPR036291">
    <property type="entry name" value="NAD(P)-bd_dom_sf"/>
</dbReference>
<accession>A0A369JG57</accession>
<keyword evidence="2" id="KW-0597">Phosphoprotein</keyword>
<gene>
    <name evidence="4" type="primary">FUB8_5</name>
    <name evidence="4" type="ORF">Hypma_012673</name>
</gene>
<dbReference type="STRING" id="39966.A0A369JG57"/>
<evidence type="ECO:0000259" key="3">
    <source>
        <dbReference type="SMART" id="SM00823"/>
    </source>
</evidence>
<sequence>MSFVEPATPVKMNSPFSWNAPNVEEWLLRQAVDLTGTSTGTLSPSVDLFEQGFDSLSATFLRDRIVEALRSSNDPDTQKAAQDLEQNCVYSFPVIKDLAAHIAGLTSTSSADGQVPNKVEGKVRIEEMIEKYTAGLPGPIDIPSLAKCPPVVVLLTGSFGTLGSQILATLLEDDRIEKVYAFNRRVAGTQTILQRHIEMFRDMGLDVGLLESKKLVFLFGDTTQSGLGLDRGQYGMLCRTVGIIIHNAWKLDLNLSLPSFEPYIQATRNLINIAKSGQNASTLRFLFMSSITSAQSWSRSKGPYPEEVVEDASVAVGGRYGEAKYVAERVLAQSGLHATSLRIGQVSGGHPRGAWATSDWLPILVKSSLTLGVLPLAEGVVSWVPADAVAKSIIDVALAAEAPPIALNLVHLHPVEWKSVISNIKIAVKDVLNKDLGLVSFHDWFESLQSRAVNATAQDISSLPAIKLLQFFRGLAQANDEDVRLGTKGEEIGGFPAFATEKMRELSATIRDIDQLGADDARAWVGYWRDAGFFE</sequence>
<evidence type="ECO:0000313" key="5">
    <source>
        <dbReference type="Proteomes" id="UP000076154"/>
    </source>
</evidence>
<evidence type="ECO:0000313" key="4">
    <source>
        <dbReference type="EMBL" id="RDB20292.1"/>
    </source>
</evidence>
<dbReference type="Gene3D" id="1.10.1200.10">
    <property type="entry name" value="ACP-like"/>
    <property type="match status" value="1"/>
</dbReference>
<evidence type="ECO:0000256" key="1">
    <source>
        <dbReference type="ARBA" id="ARBA00022450"/>
    </source>
</evidence>
<reference evidence="4" key="1">
    <citation type="submission" date="2018-04" db="EMBL/GenBank/DDBJ databases">
        <title>Whole genome sequencing of Hypsizygus marmoreus.</title>
        <authorList>
            <person name="Choi I.-G."/>
            <person name="Min B."/>
            <person name="Kim J.-G."/>
            <person name="Kim S."/>
            <person name="Oh Y.-L."/>
            <person name="Kong W.-S."/>
            <person name="Park H."/>
            <person name="Jeong J."/>
            <person name="Song E.-S."/>
        </authorList>
    </citation>
    <scope>NUCLEOTIDE SEQUENCE [LARGE SCALE GENOMIC DNA]</scope>
    <source>
        <strain evidence="4">51987-8</strain>
    </source>
</reference>
<dbReference type="SMART" id="SM00823">
    <property type="entry name" value="PKS_PP"/>
    <property type="match status" value="1"/>
</dbReference>
<dbReference type="InterPro" id="IPR036736">
    <property type="entry name" value="ACP-like_sf"/>
</dbReference>
<organism evidence="4 5">
    <name type="scientific">Hypsizygus marmoreus</name>
    <name type="common">White beech mushroom</name>
    <name type="synonym">Agaricus marmoreus</name>
    <dbReference type="NCBI Taxonomy" id="39966"/>
    <lineage>
        <taxon>Eukaryota</taxon>
        <taxon>Fungi</taxon>
        <taxon>Dikarya</taxon>
        <taxon>Basidiomycota</taxon>
        <taxon>Agaricomycotina</taxon>
        <taxon>Agaricomycetes</taxon>
        <taxon>Agaricomycetidae</taxon>
        <taxon>Agaricales</taxon>
        <taxon>Tricholomatineae</taxon>
        <taxon>Lyophyllaceae</taxon>
        <taxon>Hypsizygus</taxon>
    </lineage>
</organism>
<name>A0A369JG57_HYPMA</name>
<dbReference type="OrthoDB" id="429813at2759"/>
<dbReference type="PANTHER" id="PTHR43439:SF2">
    <property type="entry name" value="ENZYME, PUTATIVE (JCVI)-RELATED"/>
    <property type="match status" value="1"/>
</dbReference>
<dbReference type="InterPro" id="IPR020806">
    <property type="entry name" value="PKS_PP-bd"/>
</dbReference>
<dbReference type="Pfam" id="PF07993">
    <property type="entry name" value="NAD_binding_4"/>
    <property type="match status" value="1"/>
</dbReference>
<keyword evidence="5" id="KW-1185">Reference proteome</keyword>
<feature type="domain" description="Polyketide synthase-like phosphopantetheine-binding" evidence="3">
    <location>
        <begin position="24"/>
        <end position="106"/>
    </location>
</feature>
<dbReference type="InterPro" id="IPR051414">
    <property type="entry name" value="Adenylate-forming_Reductase"/>
</dbReference>
<dbReference type="Gene3D" id="3.40.50.720">
    <property type="entry name" value="NAD(P)-binding Rossmann-like Domain"/>
    <property type="match status" value="1"/>
</dbReference>
<dbReference type="AlphaFoldDB" id="A0A369JG57"/>
<dbReference type="EMBL" id="LUEZ02000069">
    <property type="protein sequence ID" value="RDB20292.1"/>
    <property type="molecule type" value="Genomic_DNA"/>
</dbReference>
<dbReference type="GO" id="GO:0031177">
    <property type="term" value="F:phosphopantetheine binding"/>
    <property type="evidence" value="ECO:0007669"/>
    <property type="project" value="InterPro"/>
</dbReference>
<dbReference type="SUPFAM" id="SSF47336">
    <property type="entry name" value="ACP-like"/>
    <property type="match status" value="1"/>
</dbReference>
<protein>
    <submittedName>
        <fullName evidence="4">Non-canonical non-ribosomal peptide synthetase FUB8</fullName>
    </submittedName>
</protein>
<dbReference type="Proteomes" id="UP000076154">
    <property type="component" value="Unassembled WGS sequence"/>
</dbReference>
<proteinExistence type="predicted"/>
<dbReference type="InParanoid" id="A0A369JG57"/>
<keyword evidence="1" id="KW-0596">Phosphopantetheine</keyword>